<comment type="caution">
    <text evidence="13">The sequence shown here is derived from an EMBL/GenBank/DDBJ whole genome shotgun (WGS) entry which is preliminary data.</text>
</comment>
<evidence type="ECO:0000256" key="2">
    <source>
        <dbReference type="ARBA" id="ARBA00022692"/>
    </source>
</evidence>
<organism evidence="13 14">
    <name type="scientific">Triplophysa tibetana</name>
    <dbReference type="NCBI Taxonomy" id="1572043"/>
    <lineage>
        <taxon>Eukaryota</taxon>
        <taxon>Metazoa</taxon>
        <taxon>Chordata</taxon>
        <taxon>Craniata</taxon>
        <taxon>Vertebrata</taxon>
        <taxon>Euteleostomi</taxon>
        <taxon>Actinopterygii</taxon>
        <taxon>Neopterygii</taxon>
        <taxon>Teleostei</taxon>
        <taxon>Ostariophysi</taxon>
        <taxon>Cypriniformes</taxon>
        <taxon>Nemacheilidae</taxon>
        <taxon>Triplophysa</taxon>
    </lineage>
</organism>
<dbReference type="GO" id="GO:0009897">
    <property type="term" value="C:external side of plasma membrane"/>
    <property type="evidence" value="ECO:0007669"/>
    <property type="project" value="TreeGrafter"/>
</dbReference>
<dbReference type="PANTHER" id="PTHR23037">
    <property type="entry name" value="CYTOKINE RECEPTOR"/>
    <property type="match status" value="1"/>
</dbReference>
<keyword evidence="8" id="KW-0325">Glycoprotein</keyword>
<evidence type="ECO:0000256" key="3">
    <source>
        <dbReference type="ARBA" id="ARBA00022729"/>
    </source>
</evidence>
<dbReference type="SUPFAM" id="SSF48726">
    <property type="entry name" value="Immunoglobulin"/>
    <property type="match status" value="1"/>
</dbReference>
<keyword evidence="4 10" id="KW-1133">Transmembrane helix</keyword>
<keyword evidence="2 10" id="KW-0812">Transmembrane</keyword>
<dbReference type="InterPro" id="IPR013783">
    <property type="entry name" value="Ig-like_fold"/>
</dbReference>
<dbReference type="InterPro" id="IPR036179">
    <property type="entry name" value="Ig-like_dom_sf"/>
</dbReference>
<dbReference type="InterPro" id="IPR003530">
    <property type="entry name" value="Hematopoietin_rcpt_L_F3_CS"/>
</dbReference>
<evidence type="ECO:0000256" key="5">
    <source>
        <dbReference type="ARBA" id="ARBA00023136"/>
    </source>
</evidence>
<proteinExistence type="predicted"/>
<evidence type="ECO:0000256" key="8">
    <source>
        <dbReference type="ARBA" id="ARBA00023180"/>
    </source>
</evidence>
<evidence type="ECO:0000256" key="6">
    <source>
        <dbReference type="ARBA" id="ARBA00023157"/>
    </source>
</evidence>
<dbReference type="PROSITE" id="PS01354">
    <property type="entry name" value="HEMATOPO_REC_L_F3"/>
    <property type="match status" value="1"/>
</dbReference>
<evidence type="ECO:0000256" key="11">
    <source>
        <dbReference type="SAM" id="SignalP"/>
    </source>
</evidence>
<feature type="signal peptide" evidence="11">
    <location>
        <begin position="1"/>
        <end position="22"/>
    </location>
</feature>
<evidence type="ECO:0000256" key="1">
    <source>
        <dbReference type="ARBA" id="ARBA00004479"/>
    </source>
</evidence>
<evidence type="ECO:0000313" key="13">
    <source>
        <dbReference type="EMBL" id="KAA0703584.1"/>
    </source>
</evidence>
<feature type="chain" id="PRO_5022729757" evidence="11">
    <location>
        <begin position="23"/>
        <end position="618"/>
    </location>
</feature>
<keyword evidence="7 13" id="KW-0675">Receptor</keyword>
<sequence length="618" mass="69626">MMWSRSTLKLLVFVLSAIKVHCYREEDEMCPRKEPPPGVLVLKIGSNVVLGCRGDVTVNDVQLVSATVVHKKHRNRSEVLNVGFTTQSNSVYVEDNSNLIKASATTGKNTKTDDSRIYTEPKENTTVTVKPSVTIREEHSPSRRVLRDIDQPTQSDGAGGARQEKAYAVTKGTNFFSEEDEYDDYDYDEERSRVTRGIKKRTRWTLNGRQVRLGVERGGILRLPHLSLANAGNYSCYRGDRLISTTNITVGASPERPTITCYRKTQTSKVRCDWTSKEPITPRPLCYLILKTRLGNVTRIQCSISSLRCWCAFPVEEGDKTLHRATLCVSNTVGSATSPEIPFTLQEILKPDPPTKVEVRPVEGRNNLLKVSWSYPRSWENSYYILHFHLRYRPQQAEKYQKVLIKDTLYRRLSFEISDALPHTVYEIQIQAKEEFEGRFSDWTDPVFEMTWSNNDIHIAPEITTTFESNSLEMFSEGSGGSGEGPGLDSVVIVGAVDSDAVWLCVSAVCGLCCFVALLMLTVNFFRHRLRFMFTIGKESLAFSSLPRSSPPLPPPALSVQLPEEGNSLMSPINHNQQRFLPDQQEEQEGIHLHNIDYFLTPGTEGVPLTVSSSLQDT</sequence>
<evidence type="ECO:0000256" key="4">
    <source>
        <dbReference type="ARBA" id="ARBA00022989"/>
    </source>
</evidence>
<evidence type="ECO:0000313" key="14">
    <source>
        <dbReference type="Proteomes" id="UP000324632"/>
    </source>
</evidence>
<evidence type="ECO:0000256" key="7">
    <source>
        <dbReference type="ARBA" id="ARBA00023170"/>
    </source>
</evidence>
<name>A0A5A9N0L9_9TELE</name>
<accession>A0A5A9N0L9</accession>
<dbReference type="Pfam" id="PF09240">
    <property type="entry name" value="IL6Ra-bind"/>
    <property type="match status" value="1"/>
</dbReference>
<dbReference type="EMBL" id="SOYY01000024">
    <property type="protein sequence ID" value="KAA0703584.1"/>
    <property type="molecule type" value="Genomic_DNA"/>
</dbReference>
<dbReference type="InterPro" id="IPR003961">
    <property type="entry name" value="FN3_dom"/>
</dbReference>
<dbReference type="CDD" id="cd00063">
    <property type="entry name" value="FN3"/>
    <property type="match status" value="1"/>
</dbReference>
<reference evidence="13 14" key="1">
    <citation type="journal article" date="2019" name="Mol. Ecol. Resour.">
        <title>Chromosome-level genome assembly of Triplophysa tibetana, a fish adapted to the harsh high-altitude environment of the Tibetan Plateau.</title>
        <authorList>
            <person name="Yang X."/>
            <person name="Liu H."/>
            <person name="Ma Z."/>
            <person name="Zou Y."/>
            <person name="Zou M."/>
            <person name="Mao Y."/>
            <person name="Li X."/>
            <person name="Wang H."/>
            <person name="Chen T."/>
            <person name="Wang W."/>
            <person name="Yang R."/>
        </authorList>
    </citation>
    <scope>NUCLEOTIDE SEQUENCE [LARGE SCALE GENOMIC DNA]</scope>
    <source>
        <strain evidence="13">TTIB1903HZAU</strain>
        <tissue evidence="13">Muscle</tissue>
    </source>
</reference>
<evidence type="ECO:0000259" key="12">
    <source>
        <dbReference type="PROSITE" id="PS50853"/>
    </source>
</evidence>
<keyword evidence="3 11" id="KW-0732">Signal</keyword>
<dbReference type="GO" id="GO:0016064">
    <property type="term" value="P:immunoglobulin mediated immune response"/>
    <property type="evidence" value="ECO:0007669"/>
    <property type="project" value="TreeGrafter"/>
</dbReference>
<keyword evidence="6" id="KW-1015">Disulfide bond</keyword>
<dbReference type="SMART" id="SM00060">
    <property type="entry name" value="FN3"/>
    <property type="match status" value="1"/>
</dbReference>
<dbReference type="Pfam" id="PF00041">
    <property type="entry name" value="fn3"/>
    <property type="match status" value="1"/>
</dbReference>
<feature type="domain" description="Fibronectin type-III" evidence="12">
    <location>
        <begin position="353"/>
        <end position="456"/>
    </location>
</feature>
<feature type="transmembrane region" description="Helical" evidence="10">
    <location>
        <begin position="501"/>
        <end position="526"/>
    </location>
</feature>
<dbReference type="Proteomes" id="UP000324632">
    <property type="component" value="Chromosome 24"/>
</dbReference>
<dbReference type="InterPro" id="IPR015321">
    <property type="entry name" value="TypeI_recpt_CBD"/>
</dbReference>
<dbReference type="PROSITE" id="PS50853">
    <property type="entry name" value="FN3"/>
    <property type="match status" value="1"/>
</dbReference>
<comment type="subcellular location">
    <subcellularLocation>
        <location evidence="1">Membrane</location>
        <topology evidence="1">Single-pass type I membrane protein</topology>
    </subcellularLocation>
</comment>
<evidence type="ECO:0000256" key="10">
    <source>
        <dbReference type="SAM" id="Phobius"/>
    </source>
</evidence>
<gene>
    <name evidence="13" type="ORF">E1301_Tti022957</name>
</gene>
<evidence type="ECO:0000256" key="9">
    <source>
        <dbReference type="ARBA" id="ARBA00023319"/>
    </source>
</evidence>
<keyword evidence="14" id="KW-1185">Reference proteome</keyword>
<keyword evidence="9" id="KW-0393">Immunoglobulin domain</keyword>
<dbReference type="Gene3D" id="2.60.40.10">
    <property type="entry name" value="Immunoglobulins"/>
    <property type="match status" value="2"/>
</dbReference>
<dbReference type="GO" id="GO:0004896">
    <property type="term" value="F:cytokine receptor activity"/>
    <property type="evidence" value="ECO:0007669"/>
    <property type="project" value="InterPro"/>
</dbReference>
<protein>
    <submittedName>
        <fullName evidence="13">Interleukin-6 receptor subunit alpha</fullName>
    </submittedName>
</protein>
<dbReference type="PANTHER" id="PTHR23037:SF22">
    <property type="entry name" value="CYTOKINE RECEPTOR COMMON SUBUNIT BETA"/>
    <property type="match status" value="1"/>
</dbReference>
<dbReference type="SUPFAM" id="SSF49265">
    <property type="entry name" value="Fibronectin type III"/>
    <property type="match status" value="2"/>
</dbReference>
<dbReference type="InterPro" id="IPR036116">
    <property type="entry name" value="FN3_sf"/>
</dbReference>
<dbReference type="AlphaFoldDB" id="A0A5A9N0L9"/>
<keyword evidence="5 10" id="KW-0472">Membrane</keyword>